<evidence type="ECO:0000256" key="1">
    <source>
        <dbReference type="ARBA" id="ARBA00023125"/>
    </source>
</evidence>
<sequence length="195" mass="22087">MDRRIRKSQEAIIEAFIQLIAEKNFEQITINEIAERANVSRGTVYSHYTDKYDLLDQCIRTHFVKLIDSCLPCGEQALFPTEAALHYTFRYLDEHASFYAAALANQGVPAFRNRLQAVLIRGFDKQMDMGGINKMMDKGILVQFLAVAMTGMIEQLVTRATPYSATELSGQLWALMERNQMVPPSAPLSISTKLF</sequence>
<name>A0ABS4NRQ9_9BACL</name>
<accession>A0ABS4NRQ9</accession>
<evidence type="ECO:0000256" key="2">
    <source>
        <dbReference type="PROSITE-ProRule" id="PRU00335"/>
    </source>
</evidence>
<dbReference type="Pfam" id="PF14278">
    <property type="entry name" value="TetR_C_8"/>
    <property type="match status" value="1"/>
</dbReference>
<dbReference type="Gene3D" id="1.10.357.10">
    <property type="entry name" value="Tetracycline Repressor, domain 2"/>
    <property type="match status" value="1"/>
</dbReference>
<dbReference type="PRINTS" id="PR00455">
    <property type="entry name" value="HTHTETR"/>
</dbReference>
<evidence type="ECO:0000259" key="3">
    <source>
        <dbReference type="PROSITE" id="PS50977"/>
    </source>
</evidence>
<dbReference type="InterPro" id="IPR001647">
    <property type="entry name" value="HTH_TetR"/>
</dbReference>
<proteinExistence type="predicted"/>
<dbReference type="InterPro" id="IPR050624">
    <property type="entry name" value="HTH-type_Tx_Regulator"/>
</dbReference>
<evidence type="ECO:0000313" key="5">
    <source>
        <dbReference type="Proteomes" id="UP000773462"/>
    </source>
</evidence>
<dbReference type="SUPFAM" id="SSF46689">
    <property type="entry name" value="Homeodomain-like"/>
    <property type="match status" value="1"/>
</dbReference>
<feature type="DNA-binding region" description="H-T-H motif" evidence="2">
    <location>
        <begin position="29"/>
        <end position="48"/>
    </location>
</feature>
<gene>
    <name evidence="4" type="ORF">J2Z70_002258</name>
</gene>
<keyword evidence="5" id="KW-1185">Reference proteome</keyword>
<dbReference type="Pfam" id="PF00440">
    <property type="entry name" value="TetR_N"/>
    <property type="match status" value="1"/>
</dbReference>
<dbReference type="PROSITE" id="PS50977">
    <property type="entry name" value="HTH_TETR_2"/>
    <property type="match status" value="1"/>
</dbReference>
<dbReference type="InterPro" id="IPR009057">
    <property type="entry name" value="Homeodomain-like_sf"/>
</dbReference>
<reference evidence="4 5" key="1">
    <citation type="submission" date="2021-03" db="EMBL/GenBank/DDBJ databases">
        <title>Genomic Encyclopedia of Type Strains, Phase IV (KMG-IV): sequencing the most valuable type-strain genomes for metagenomic binning, comparative biology and taxonomic classification.</title>
        <authorList>
            <person name="Goeker M."/>
        </authorList>
    </citation>
    <scope>NUCLEOTIDE SEQUENCE [LARGE SCALE GENOMIC DNA]</scope>
    <source>
        <strain evidence="4 5">DSM 101953</strain>
    </source>
</reference>
<dbReference type="Proteomes" id="UP000773462">
    <property type="component" value="Unassembled WGS sequence"/>
</dbReference>
<keyword evidence="1 2" id="KW-0238">DNA-binding</keyword>
<dbReference type="PANTHER" id="PTHR43479">
    <property type="entry name" value="ACREF/ENVCD OPERON REPRESSOR-RELATED"/>
    <property type="match status" value="1"/>
</dbReference>
<comment type="caution">
    <text evidence="4">The sequence shown here is derived from an EMBL/GenBank/DDBJ whole genome shotgun (WGS) entry which is preliminary data.</text>
</comment>
<dbReference type="RefSeq" id="WP_209872679.1">
    <property type="nucleotide sequence ID" value="NZ_JAGGLV010000006.1"/>
</dbReference>
<dbReference type="EMBL" id="JAGGLV010000006">
    <property type="protein sequence ID" value="MBP2112104.1"/>
    <property type="molecule type" value="Genomic_DNA"/>
</dbReference>
<evidence type="ECO:0000313" key="4">
    <source>
        <dbReference type="EMBL" id="MBP2112104.1"/>
    </source>
</evidence>
<dbReference type="InterPro" id="IPR039532">
    <property type="entry name" value="TetR_C_Firmicutes"/>
</dbReference>
<protein>
    <submittedName>
        <fullName evidence="4">AcrR family transcriptional regulator</fullName>
    </submittedName>
</protein>
<feature type="domain" description="HTH tetR-type" evidence="3">
    <location>
        <begin position="6"/>
        <end position="66"/>
    </location>
</feature>
<dbReference type="PANTHER" id="PTHR43479:SF7">
    <property type="entry name" value="TETR-FAMILY TRANSCRIPTIONAL REGULATOR"/>
    <property type="match status" value="1"/>
</dbReference>
<organism evidence="4 5">
    <name type="scientific">Paenibacillus silagei</name>
    <dbReference type="NCBI Taxonomy" id="1670801"/>
    <lineage>
        <taxon>Bacteria</taxon>
        <taxon>Bacillati</taxon>
        <taxon>Bacillota</taxon>
        <taxon>Bacilli</taxon>
        <taxon>Bacillales</taxon>
        <taxon>Paenibacillaceae</taxon>
        <taxon>Paenibacillus</taxon>
    </lineage>
</organism>